<dbReference type="SUPFAM" id="SSF55136">
    <property type="entry name" value="Probable bacterial effector-binding domain"/>
    <property type="match status" value="1"/>
</dbReference>
<dbReference type="InterPro" id="IPR029442">
    <property type="entry name" value="GyrI-like"/>
</dbReference>
<keyword evidence="4" id="KW-0804">Transcription</keyword>
<proteinExistence type="predicted"/>
<dbReference type="AlphaFoldDB" id="A0AAQ1RVR7"/>
<dbReference type="Proteomes" id="UP000184089">
    <property type="component" value="Unassembled WGS sequence"/>
</dbReference>
<protein>
    <submittedName>
        <fullName evidence="7">DNA-binding transcriptional regulator, MerR family</fullName>
    </submittedName>
</protein>
<gene>
    <name evidence="7" type="ORF">SAMN05444424_1312</name>
</gene>
<accession>A0AAQ1RVR7</accession>
<dbReference type="RefSeq" id="WP_021660591.1">
    <property type="nucleotide sequence ID" value="NZ_FQVY01000002.1"/>
</dbReference>
<dbReference type="Pfam" id="PF13411">
    <property type="entry name" value="MerR_1"/>
    <property type="match status" value="1"/>
</dbReference>
<dbReference type="Gene3D" id="3.20.80.10">
    <property type="entry name" value="Regulatory factor, effector binding domain"/>
    <property type="match status" value="1"/>
</dbReference>
<dbReference type="InterPro" id="IPR011256">
    <property type="entry name" value="Reg_factor_effector_dom_sf"/>
</dbReference>
<dbReference type="Gene3D" id="1.10.1660.10">
    <property type="match status" value="1"/>
</dbReference>
<dbReference type="PANTHER" id="PTHR30204:SF69">
    <property type="entry name" value="MERR-FAMILY TRANSCRIPTIONAL REGULATOR"/>
    <property type="match status" value="1"/>
</dbReference>
<dbReference type="GO" id="GO:0003700">
    <property type="term" value="F:DNA-binding transcription factor activity"/>
    <property type="evidence" value="ECO:0007669"/>
    <property type="project" value="InterPro"/>
</dbReference>
<evidence type="ECO:0000256" key="4">
    <source>
        <dbReference type="ARBA" id="ARBA00023163"/>
    </source>
</evidence>
<keyword evidence="2" id="KW-0805">Transcription regulation</keyword>
<reference evidence="8" key="1">
    <citation type="submission" date="2016-11" db="EMBL/GenBank/DDBJ databases">
        <authorList>
            <person name="Jaros S."/>
            <person name="Januszkiewicz K."/>
            <person name="Wedrychowicz H."/>
        </authorList>
    </citation>
    <scope>NUCLEOTIDE SEQUENCE [LARGE SCALE GENOMIC DNA]</scope>
    <source>
        <strain evidence="8">DSM 4029</strain>
    </source>
</reference>
<dbReference type="GO" id="GO:0003677">
    <property type="term" value="F:DNA binding"/>
    <property type="evidence" value="ECO:0007669"/>
    <property type="project" value="UniProtKB-KW"/>
</dbReference>
<name>A0AAQ1RVR7_9FIRM</name>
<dbReference type="InterPro" id="IPR047057">
    <property type="entry name" value="MerR_fam"/>
</dbReference>
<dbReference type="SMART" id="SM00422">
    <property type="entry name" value="HTH_MERR"/>
    <property type="match status" value="1"/>
</dbReference>
<comment type="caution">
    <text evidence="7">The sequence shown here is derived from an EMBL/GenBank/DDBJ whole genome shotgun (WGS) entry which is preliminary data.</text>
</comment>
<dbReference type="PANTHER" id="PTHR30204">
    <property type="entry name" value="REDOX-CYCLING DRUG-SENSING TRANSCRIPTIONAL ACTIVATOR SOXR"/>
    <property type="match status" value="1"/>
</dbReference>
<dbReference type="EMBL" id="FQVY01000002">
    <property type="protein sequence ID" value="SHG05773.1"/>
    <property type="molecule type" value="Genomic_DNA"/>
</dbReference>
<evidence type="ECO:0000256" key="5">
    <source>
        <dbReference type="SAM" id="Coils"/>
    </source>
</evidence>
<feature type="domain" description="HTH merR-type" evidence="6">
    <location>
        <begin position="8"/>
        <end position="78"/>
    </location>
</feature>
<dbReference type="InterPro" id="IPR000551">
    <property type="entry name" value="MerR-type_HTH_dom"/>
</dbReference>
<dbReference type="Pfam" id="PF06445">
    <property type="entry name" value="GyrI-like"/>
    <property type="match status" value="1"/>
</dbReference>
<sequence>MEKSRRSLFTVSQFAQMCGVSRQTLIYYDREGIFAPRVVGENGYRYYSHLQYDELETILTMRDLGTPLAEIRSRLLEGEEGGLLPLLEEEERHLNREIERLEYLRESVRRKRQLALLAQSHPPFSPWVERRGPRHFLLEPFSAPITPASYAQTAALLSRYCRAHQYGQGNSSGAGVSRERLAAGDYFSASYYAMEHPAPTGDEKEHLEPAGRWAIIHHRGYYDSAWESYGLLLSYIAREGLQIASGSYESRLLSADSTRDPEHYLTRIEIRVE</sequence>
<keyword evidence="5" id="KW-0175">Coiled coil</keyword>
<evidence type="ECO:0000313" key="7">
    <source>
        <dbReference type="EMBL" id="SHG05773.1"/>
    </source>
</evidence>
<evidence type="ECO:0000256" key="3">
    <source>
        <dbReference type="ARBA" id="ARBA00023125"/>
    </source>
</evidence>
<dbReference type="SUPFAM" id="SSF46955">
    <property type="entry name" value="Putative DNA-binding domain"/>
    <property type="match status" value="1"/>
</dbReference>
<evidence type="ECO:0000256" key="1">
    <source>
        <dbReference type="ARBA" id="ARBA00022491"/>
    </source>
</evidence>
<dbReference type="InterPro" id="IPR009061">
    <property type="entry name" value="DNA-bd_dom_put_sf"/>
</dbReference>
<evidence type="ECO:0000259" key="6">
    <source>
        <dbReference type="PROSITE" id="PS50937"/>
    </source>
</evidence>
<dbReference type="PROSITE" id="PS50937">
    <property type="entry name" value="HTH_MERR_2"/>
    <property type="match status" value="1"/>
</dbReference>
<feature type="coiled-coil region" evidence="5">
    <location>
        <begin position="84"/>
        <end position="111"/>
    </location>
</feature>
<keyword evidence="3 7" id="KW-0238">DNA-binding</keyword>
<evidence type="ECO:0000256" key="2">
    <source>
        <dbReference type="ARBA" id="ARBA00023015"/>
    </source>
</evidence>
<keyword evidence="1" id="KW-0678">Repressor</keyword>
<evidence type="ECO:0000313" key="8">
    <source>
        <dbReference type="Proteomes" id="UP000184089"/>
    </source>
</evidence>
<organism evidence="7 8">
    <name type="scientific">Bittarella massiliensis</name>
    <name type="common">ex Durand et al. 2017</name>
    <dbReference type="NCBI Taxonomy" id="1720313"/>
    <lineage>
        <taxon>Bacteria</taxon>
        <taxon>Bacillati</taxon>
        <taxon>Bacillota</taxon>
        <taxon>Clostridia</taxon>
        <taxon>Eubacteriales</taxon>
        <taxon>Oscillospiraceae</taxon>
        <taxon>Bittarella (ex Durand et al. 2017)</taxon>
    </lineage>
</organism>